<comment type="caution">
    <text evidence="1">The sequence shown here is derived from an EMBL/GenBank/DDBJ whole genome shotgun (WGS) entry which is preliminary data.</text>
</comment>
<organism evidence="1 2">
    <name type="scientific">Methylobacterium tardum</name>
    <dbReference type="NCBI Taxonomy" id="374432"/>
    <lineage>
        <taxon>Bacteria</taxon>
        <taxon>Pseudomonadati</taxon>
        <taxon>Pseudomonadota</taxon>
        <taxon>Alphaproteobacteria</taxon>
        <taxon>Hyphomicrobiales</taxon>
        <taxon>Methylobacteriaceae</taxon>
        <taxon>Methylobacterium</taxon>
    </lineage>
</organism>
<gene>
    <name evidence="1" type="ORF">GCM10007890_50340</name>
</gene>
<proteinExistence type="predicted"/>
<name>A0AA37TFS5_9HYPH</name>
<sequence>MPRQPEIEAAYEDWAERLLAESYVPYLLTFMFQPLGGSLSSMGERMLDDIERVYRIHVTRVVRKPNAPAHLDERPIWLCSLDLPVFKHAKQSRLDVLINDGLHAHAVGFYAPRSRLREGVVEHFEHHHDDLYVRREHPLMRIDVEPITHRTGYVVGYVRKNIGRGLISADATRVLPVDRRTARATSLSDRASAPP</sequence>
<protein>
    <submittedName>
        <fullName evidence="1">Uncharacterized protein</fullName>
    </submittedName>
</protein>
<evidence type="ECO:0000313" key="2">
    <source>
        <dbReference type="Proteomes" id="UP001157440"/>
    </source>
</evidence>
<reference evidence="2" key="1">
    <citation type="journal article" date="2019" name="Int. J. Syst. Evol. Microbiol.">
        <title>The Global Catalogue of Microorganisms (GCM) 10K type strain sequencing project: providing services to taxonomists for standard genome sequencing and annotation.</title>
        <authorList>
            <consortium name="The Broad Institute Genomics Platform"/>
            <consortium name="The Broad Institute Genome Sequencing Center for Infectious Disease"/>
            <person name="Wu L."/>
            <person name="Ma J."/>
        </authorList>
    </citation>
    <scope>NUCLEOTIDE SEQUENCE [LARGE SCALE GENOMIC DNA]</scope>
    <source>
        <strain evidence="2">NBRC 103632</strain>
    </source>
</reference>
<accession>A0AA37TFS5</accession>
<dbReference type="AlphaFoldDB" id="A0AA37TFS5"/>
<evidence type="ECO:0000313" key="1">
    <source>
        <dbReference type="EMBL" id="GLS73019.1"/>
    </source>
</evidence>
<dbReference type="Proteomes" id="UP001157440">
    <property type="component" value="Unassembled WGS sequence"/>
</dbReference>
<dbReference type="RefSeq" id="WP_238195113.1">
    <property type="nucleotide sequence ID" value="NZ_BPQZ01000003.1"/>
</dbReference>
<keyword evidence="2" id="KW-1185">Reference proteome</keyword>
<dbReference type="EMBL" id="BSPL01000023">
    <property type="protein sequence ID" value="GLS73019.1"/>
    <property type="molecule type" value="Genomic_DNA"/>
</dbReference>